<accession>A6IQA4</accession>
<evidence type="ECO:0000313" key="2">
    <source>
        <dbReference type="EMBL" id="EDL95909.1"/>
    </source>
</evidence>
<feature type="region of interest" description="Disordered" evidence="1">
    <location>
        <begin position="1"/>
        <end position="45"/>
    </location>
</feature>
<organism evidence="2 3">
    <name type="scientific">Rattus norvegicus</name>
    <name type="common">Rat</name>
    <dbReference type="NCBI Taxonomy" id="10116"/>
    <lineage>
        <taxon>Eukaryota</taxon>
        <taxon>Metazoa</taxon>
        <taxon>Chordata</taxon>
        <taxon>Craniata</taxon>
        <taxon>Vertebrata</taxon>
        <taxon>Euteleostomi</taxon>
        <taxon>Mammalia</taxon>
        <taxon>Eutheria</taxon>
        <taxon>Euarchontoglires</taxon>
        <taxon>Glires</taxon>
        <taxon>Rodentia</taxon>
        <taxon>Myomorpha</taxon>
        <taxon>Muroidea</taxon>
        <taxon>Muridae</taxon>
        <taxon>Murinae</taxon>
        <taxon>Rattus</taxon>
    </lineage>
</organism>
<feature type="compositionally biased region" description="Basic and acidic residues" evidence="1">
    <location>
        <begin position="22"/>
        <end position="34"/>
    </location>
</feature>
<dbReference type="EMBL" id="CH473966">
    <property type="protein sequence ID" value="EDL95909.1"/>
    <property type="molecule type" value="Genomic_DNA"/>
</dbReference>
<dbReference type="Proteomes" id="UP000234681">
    <property type="component" value="Chromosome X"/>
</dbReference>
<protein>
    <submittedName>
        <fullName evidence="2">RCG36334</fullName>
    </submittedName>
</protein>
<reference evidence="2 3" key="1">
    <citation type="submission" date="2005-09" db="EMBL/GenBank/DDBJ databases">
        <authorList>
            <person name="Mural R.J."/>
            <person name="Li P.W."/>
            <person name="Adams M.D."/>
            <person name="Amanatides P.G."/>
            <person name="Baden-Tillson H."/>
            <person name="Barnstead M."/>
            <person name="Chin S.H."/>
            <person name="Dew I."/>
            <person name="Evans C.A."/>
            <person name="Ferriera S."/>
            <person name="Flanigan M."/>
            <person name="Fosler C."/>
            <person name="Glodek A."/>
            <person name="Gu Z."/>
            <person name="Holt R.A."/>
            <person name="Jennings D."/>
            <person name="Kraft C.L."/>
            <person name="Lu F."/>
            <person name="Nguyen T."/>
            <person name="Nusskern D.R."/>
            <person name="Pfannkoch C.M."/>
            <person name="Sitter C."/>
            <person name="Sutton G.G."/>
            <person name="Venter J.C."/>
            <person name="Wang Z."/>
            <person name="Woodage T."/>
            <person name="Zheng X.H."/>
            <person name="Zhong F."/>
        </authorList>
    </citation>
    <scope>NUCLEOTIDE SEQUENCE [LARGE SCALE GENOMIC DNA]</scope>
    <source>
        <strain>BN</strain>
        <strain evidence="3">Sprague-Dawley</strain>
    </source>
</reference>
<evidence type="ECO:0000256" key="1">
    <source>
        <dbReference type="SAM" id="MobiDB-lite"/>
    </source>
</evidence>
<name>A6IQA4_RAT</name>
<sequence length="45" mass="4955">MMKNSSSARFEKRKGYGSSCESRYDDGTPHEERVGSVVSVTSALQ</sequence>
<proteinExistence type="predicted"/>
<gene>
    <name evidence="2" type="ORF">rCG_36334</name>
</gene>
<dbReference type="AlphaFoldDB" id="A6IQA4"/>
<evidence type="ECO:0000313" key="3">
    <source>
        <dbReference type="Proteomes" id="UP000234681"/>
    </source>
</evidence>